<protein>
    <submittedName>
        <fullName evidence="1">Uncharacterized protein</fullName>
    </submittedName>
</protein>
<organism evidence="1 2">
    <name type="scientific">Luteibacter pinisoli</name>
    <dbReference type="NCBI Taxonomy" id="2589080"/>
    <lineage>
        <taxon>Bacteria</taxon>
        <taxon>Pseudomonadati</taxon>
        <taxon>Pseudomonadota</taxon>
        <taxon>Gammaproteobacteria</taxon>
        <taxon>Lysobacterales</taxon>
        <taxon>Rhodanobacteraceae</taxon>
        <taxon>Luteibacter</taxon>
    </lineage>
</organism>
<dbReference type="RefSeq" id="WP_139983074.1">
    <property type="nucleotide sequence ID" value="NZ_CP041046.1"/>
</dbReference>
<reference evidence="1 2" key="1">
    <citation type="submission" date="2019-06" db="EMBL/GenBank/DDBJ databases">
        <title>A complete genome sequence for Luteibacter pinisoli MAH-14.</title>
        <authorList>
            <person name="Baltrus D.A."/>
        </authorList>
    </citation>
    <scope>NUCLEOTIDE SEQUENCE [LARGE SCALE GENOMIC DNA]</scope>
    <source>
        <strain evidence="1 2">MAH-14</strain>
    </source>
</reference>
<sequence length="132" mass="14747">MYLPTADAIEHRKKSSLFTNVKGGLFNCWEKWTTQRIGRVPDRRHEVCAVLGKVIWFHEELRMALIERCGGFTVGSVEEGKLTLGGCVEGEFRQTGPTVVKDIESGALVTFFVEAEAMTEDEANELLGIVRT</sequence>
<dbReference type="AlphaFoldDB" id="A0A4Y5Z675"/>
<name>A0A4Y5Z675_9GAMM</name>
<evidence type="ECO:0000313" key="2">
    <source>
        <dbReference type="Proteomes" id="UP000316093"/>
    </source>
</evidence>
<dbReference type="Proteomes" id="UP000316093">
    <property type="component" value="Chromosome"/>
</dbReference>
<evidence type="ECO:0000313" key="1">
    <source>
        <dbReference type="EMBL" id="QDE39895.1"/>
    </source>
</evidence>
<proteinExistence type="predicted"/>
<accession>A0A4Y5Z675</accession>
<dbReference type="KEGG" id="lpy:FIV34_12075"/>
<dbReference type="OrthoDB" id="5958001at2"/>
<gene>
    <name evidence="1" type="ORF">FIV34_12075</name>
</gene>
<keyword evidence="2" id="KW-1185">Reference proteome</keyword>
<dbReference type="EMBL" id="CP041046">
    <property type="protein sequence ID" value="QDE39895.1"/>
    <property type="molecule type" value="Genomic_DNA"/>
</dbReference>